<dbReference type="RefSeq" id="WP_307489445.1">
    <property type="nucleotide sequence ID" value="NZ_JAUSSY010000005.1"/>
</dbReference>
<keyword evidence="2" id="KW-1185">Reference proteome</keyword>
<gene>
    <name evidence="1" type="ORF">J2T22_001610</name>
</gene>
<dbReference type="EMBL" id="JAUSSY010000005">
    <property type="protein sequence ID" value="MDQ0118432.1"/>
    <property type="molecule type" value="Genomic_DNA"/>
</dbReference>
<dbReference type="Proteomes" id="UP001226389">
    <property type="component" value="Unassembled WGS sequence"/>
</dbReference>
<name>A0ABT9UFK6_9MICC</name>
<reference evidence="1 2" key="1">
    <citation type="submission" date="2023-07" db="EMBL/GenBank/DDBJ databases">
        <title>Sorghum-associated microbial communities from plants grown in Nebraska, USA.</title>
        <authorList>
            <person name="Schachtman D."/>
        </authorList>
    </citation>
    <scope>NUCLEOTIDE SEQUENCE [LARGE SCALE GENOMIC DNA]</scope>
    <source>
        <strain evidence="1 2">DS994</strain>
    </source>
</reference>
<sequence>MDDLRHTARVLLRRNDVGLIDLWVLYWNHGGRCPPFEFDGFIYEVVPPSWFNKEAFEAAVRDLALESVA</sequence>
<protein>
    <submittedName>
        <fullName evidence="1">Uncharacterized protein</fullName>
    </submittedName>
</protein>
<evidence type="ECO:0000313" key="1">
    <source>
        <dbReference type="EMBL" id="MDQ0118432.1"/>
    </source>
</evidence>
<proteinExistence type="predicted"/>
<organism evidence="1 2">
    <name type="scientific">Pseudarthrobacter defluvii</name>
    <dbReference type="NCBI Taxonomy" id="410837"/>
    <lineage>
        <taxon>Bacteria</taxon>
        <taxon>Bacillati</taxon>
        <taxon>Actinomycetota</taxon>
        <taxon>Actinomycetes</taxon>
        <taxon>Micrococcales</taxon>
        <taxon>Micrococcaceae</taxon>
        <taxon>Pseudarthrobacter</taxon>
    </lineage>
</organism>
<comment type="caution">
    <text evidence="1">The sequence shown here is derived from an EMBL/GenBank/DDBJ whole genome shotgun (WGS) entry which is preliminary data.</text>
</comment>
<accession>A0ABT9UFK6</accession>
<evidence type="ECO:0000313" key="2">
    <source>
        <dbReference type="Proteomes" id="UP001226389"/>
    </source>
</evidence>